<keyword evidence="1" id="KW-1133">Transmembrane helix</keyword>
<proteinExistence type="predicted"/>
<accession>A0A1H0FCA7</accession>
<dbReference type="STRING" id="641025.SAMN05421507_101719"/>
<name>A0A1H0FCA7_9PSEU</name>
<gene>
    <name evidence="2" type="ORF">SAMN05421507_101719</name>
</gene>
<dbReference type="RefSeq" id="WP_245733060.1">
    <property type="nucleotide sequence ID" value="NZ_FNIX01000001.1"/>
</dbReference>
<evidence type="ECO:0000256" key="1">
    <source>
        <dbReference type="SAM" id="Phobius"/>
    </source>
</evidence>
<keyword evidence="3" id="KW-1185">Reference proteome</keyword>
<feature type="transmembrane region" description="Helical" evidence="1">
    <location>
        <begin position="5"/>
        <end position="26"/>
    </location>
</feature>
<reference evidence="3" key="1">
    <citation type="submission" date="2016-10" db="EMBL/GenBank/DDBJ databases">
        <authorList>
            <person name="Varghese N."/>
            <person name="Submissions S."/>
        </authorList>
    </citation>
    <scope>NUCLEOTIDE SEQUENCE [LARGE SCALE GENOMIC DNA]</scope>
    <source>
        <strain evidence="3">CGMCC 4.6609</strain>
    </source>
</reference>
<evidence type="ECO:0000313" key="2">
    <source>
        <dbReference type="EMBL" id="SDN92186.1"/>
    </source>
</evidence>
<evidence type="ECO:0000313" key="3">
    <source>
        <dbReference type="Proteomes" id="UP000199691"/>
    </source>
</evidence>
<organism evidence="2 3">
    <name type="scientific">Lentzea jiangxiensis</name>
    <dbReference type="NCBI Taxonomy" id="641025"/>
    <lineage>
        <taxon>Bacteria</taxon>
        <taxon>Bacillati</taxon>
        <taxon>Actinomycetota</taxon>
        <taxon>Actinomycetes</taxon>
        <taxon>Pseudonocardiales</taxon>
        <taxon>Pseudonocardiaceae</taxon>
        <taxon>Lentzea</taxon>
    </lineage>
</organism>
<feature type="transmembrane region" description="Helical" evidence="1">
    <location>
        <begin position="38"/>
        <end position="58"/>
    </location>
</feature>
<keyword evidence="1" id="KW-0472">Membrane</keyword>
<dbReference type="AlphaFoldDB" id="A0A1H0FCA7"/>
<sequence>MIRSFALTVSIITNRIWGVVAFLLFADRVPQAEPPATIAGISTWAGWTVPLLISQWWLERQPRRRRAVAGQREVVSL</sequence>
<keyword evidence="1" id="KW-0812">Transmembrane</keyword>
<protein>
    <submittedName>
        <fullName evidence="2">Uncharacterized protein</fullName>
    </submittedName>
</protein>
<dbReference type="Proteomes" id="UP000199691">
    <property type="component" value="Unassembled WGS sequence"/>
</dbReference>
<dbReference type="EMBL" id="FNIX01000001">
    <property type="protein sequence ID" value="SDN92186.1"/>
    <property type="molecule type" value="Genomic_DNA"/>
</dbReference>